<protein>
    <recommendedName>
        <fullName evidence="4">Spore coat protein U domain-containing protein</fullName>
    </recommendedName>
</protein>
<proteinExistence type="predicted"/>
<name>A0ABT7Y1D2_9VIBR</name>
<accession>A0ABT7Y1D2</accession>
<keyword evidence="3" id="KW-1185">Reference proteome</keyword>
<feature type="chain" id="PRO_5047335042" description="Spore coat protein U domain-containing protein" evidence="1">
    <location>
        <begin position="21"/>
        <end position="170"/>
    </location>
</feature>
<evidence type="ECO:0000313" key="3">
    <source>
        <dbReference type="Proteomes" id="UP001169719"/>
    </source>
</evidence>
<gene>
    <name evidence="2" type="ORF">QWJ08_10570</name>
</gene>
<dbReference type="EMBL" id="JAUEOZ010000001">
    <property type="protein sequence ID" value="MDN2481836.1"/>
    <property type="molecule type" value="Genomic_DNA"/>
</dbReference>
<organism evidence="2 3">
    <name type="scientific">Vibrio agarivorans</name>
    <dbReference type="NCBI Taxonomy" id="153622"/>
    <lineage>
        <taxon>Bacteria</taxon>
        <taxon>Pseudomonadati</taxon>
        <taxon>Pseudomonadota</taxon>
        <taxon>Gammaproteobacteria</taxon>
        <taxon>Vibrionales</taxon>
        <taxon>Vibrionaceae</taxon>
        <taxon>Vibrio</taxon>
    </lineage>
</organism>
<dbReference type="RefSeq" id="WP_289961939.1">
    <property type="nucleotide sequence ID" value="NZ_JAUEOZ010000001.1"/>
</dbReference>
<feature type="signal peptide" evidence="1">
    <location>
        <begin position="1"/>
        <end position="20"/>
    </location>
</feature>
<keyword evidence="1" id="KW-0732">Signal</keyword>
<evidence type="ECO:0000256" key="1">
    <source>
        <dbReference type="SAM" id="SignalP"/>
    </source>
</evidence>
<evidence type="ECO:0000313" key="2">
    <source>
        <dbReference type="EMBL" id="MDN2481836.1"/>
    </source>
</evidence>
<dbReference type="Proteomes" id="UP001169719">
    <property type="component" value="Unassembled WGS sequence"/>
</dbReference>
<comment type="caution">
    <text evidence="2">The sequence shown here is derived from an EMBL/GenBank/DDBJ whole genome shotgun (WGS) entry which is preliminary data.</text>
</comment>
<reference evidence="2" key="1">
    <citation type="submission" date="2024-05" db="EMBL/GenBank/DDBJ databases">
        <title>Genome Sequences of Four Agar- Degrading Marine Bacteria.</title>
        <authorList>
            <person name="Phillips E.K."/>
            <person name="Shaffer J.C."/>
            <person name="Henson M.W."/>
            <person name="Temperton B."/>
            <person name="Thrash C.J."/>
            <person name="Martin M.O."/>
        </authorList>
    </citation>
    <scope>NUCLEOTIDE SEQUENCE</scope>
    <source>
        <strain evidence="2">EKP203</strain>
    </source>
</reference>
<evidence type="ECO:0008006" key="4">
    <source>
        <dbReference type="Google" id="ProtNLM"/>
    </source>
</evidence>
<sequence>MKKLALAAAVSVLMAGQVYADPDFSGEPIDFELEAEVESTCYVSFFSSTLLNDTMNFGTPSVDDSLDGDITFKCNDPDGATLTMTSAQGGLTNIDLLTEKVKYEAKLTVGTASSTLVTAEGENESATLNVPASATLAGAGQSGNVLVTLKESATYAGEYLDTLTIQIAAN</sequence>